<dbReference type="SMART" id="SM00487">
    <property type="entry name" value="DEXDc"/>
    <property type="match status" value="1"/>
</dbReference>
<evidence type="ECO:0000256" key="7">
    <source>
        <dbReference type="ARBA" id="ARBA00022801"/>
    </source>
</evidence>
<protein>
    <recommendedName>
        <fullName evidence="16">DNA 3'-5' helicase</fullName>
        <ecNumber evidence="16">5.6.2.4</ecNumber>
    </recommendedName>
</protein>
<dbReference type="GO" id="GO:0016787">
    <property type="term" value="F:hydrolase activity"/>
    <property type="evidence" value="ECO:0007669"/>
    <property type="project" value="UniProtKB-KW"/>
</dbReference>
<keyword evidence="14" id="KW-0413">Isomerase</keyword>
<dbReference type="FunFam" id="3.40.50.300:FF:000156">
    <property type="entry name" value="ATP-dependent DNA helicase recQ"/>
    <property type="match status" value="1"/>
</dbReference>
<evidence type="ECO:0000256" key="15">
    <source>
        <dbReference type="ARBA" id="ARBA00034617"/>
    </source>
</evidence>
<dbReference type="FunFam" id="1.10.150.80:FF:000002">
    <property type="entry name" value="ATP-dependent DNA helicase RecQ"/>
    <property type="match status" value="1"/>
</dbReference>
<evidence type="ECO:0000256" key="6">
    <source>
        <dbReference type="ARBA" id="ARBA00022763"/>
    </source>
</evidence>
<dbReference type="InterPro" id="IPR044876">
    <property type="entry name" value="HRDC_dom_sf"/>
</dbReference>
<dbReference type="GO" id="GO:0009378">
    <property type="term" value="F:four-way junction helicase activity"/>
    <property type="evidence" value="ECO:0007669"/>
    <property type="project" value="TreeGrafter"/>
</dbReference>
<dbReference type="GO" id="GO:0043138">
    <property type="term" value="F:3'-5' DNA helicase activity"/>
    <property type="evidence" value="ECO:0007669"/>
    <property type="project" value="UniProtKB-EC"/>
</dbReference>
<dbReference type="Pfam" id="PF16124">
    <property type="entry name" value="RecQ_Zn_bind"/>
    <property type="match status" value="1"/>
</dbReference>
<dbReference type="InterPro" id="IPR006293">
    <property type="entry name" value="DNA_helicase_ATP-dep_RecQ_bac"/>
</dbReference>
<dbReference type="Pfam" id="PF00570">
    <property type="entry name" value="HRDC"/>
    <property type="match status" value="1"/>
</dbReference>
<evidence type="ECO:0000256" key="9">
    <source>
        <dbReference type="ARBA" id="ARBA00022833"/>
    </source>
</evidence>
<evidence type="ECO:0000259" key="17">
    <source>
        <dbReference type="PROSITE" id="PS50967"/>
    </source>
</evidence>
<evidence type="ECO:0000256" key="8">
    <source>
        <dbReference type="ARBA" id="ARBA00022806"/>
    </source>
</evidence>
<dbReference type="Pfam" id="PF00271">
    <property type="entry name" value="Helicase_C"/>
    <property type="match status" value="1"/>
</dbReference>
<evidence type="ECO:0000256" key="12">
    <source>
        <dbReference type="ARBA" id="ARBA00023172"/>
    </source>
</evidence>
<dbReference type="NCBIfam" id="TIGR00614">
    <property type="entry name" value="recQ_fam"/>
    <property type="match status" value="1"/>
</dbReference>
<evidence type="ECO:0000256" key="2">
    <source>
        <dbReference type="ARBA" id="ARBA00001947"/>
    </source>
</evidence>
<dbReference type="GO" id="GO:0030894">
    <property type="term" value="C:replisome"/>
    <property type="evidence" value="ECO:0007669"/>
    <property type="project" value="TreeGrafter"/>
</dbReference>
<dbReference type="SMART" id="SM00341">
    <property type="entry name" value="HRDC"/>
    <property type="match status" value="1"/>
</dbReference>
<reference evidence="20 21" key="1">
    <citation type="journal article" date="2006" name="Science">
        <title>Genome of rice cluster I archaea -- the key methane producers in the rice rhizosphere.</title>
        <authorList>
            <person name="Erkel C."/>
            <person name="Kube M."/>
            <person name="Reinhardt R."/>
            <person name="Liesack W."/>
        </authorList>
    </citation>
    <scope>NUCLEOTIDE SEQUENCE [LARGE SCALE GENOMIC DNA]</scope>
    <source>
        <strain evidence="21">DSM 22066 / NBRC 105507 / MRE50</strain>
    </source>
</reference>
<name>Q0W3R8_METAR</name>
<gene>
    <name evidence="20" type="primary">recQ</name>
    <name evidence="20" type="ORF">RCIX1772</name>
</gene>
<dbReference type="SMART" id="SM00956">
    <property type="entry name" value="RQC"/>
    <property type="match status" value="1"/>
</dbReference>
<dbReference type="Pfam" id="PF00270">
    <property type="entry name" value="DEAD"/>
    <property type="match status" value="1"/>
</dbReference>
<dbReference type="GO" id="GO:0005737">
    <property type="term" value="C:cytoplasm"/>
    <property type="evidence" value="ECO:0007669"/>
    <property type="project" value="TreeGrafter"/>
</dbReference>
<dbReference type="AlphaFoldDB" id="Q0W3R8"/>
<comment type="catalytic activity">
    <reaction evidence="15">
        <text>Couples ATP hydrolysis with the unwinding of duplex DNA by translocating in the 3'-5' direction.</text>
        <dbReference type="EC" id="5.6.2.4"/>
    </reaction>
</comment>
<keyword evidence="21" id="KW-1185">Reference proteome</keyword>
<dbReference type="InterPro" id="IPR002121">
    <property type="entry name" value="HRDC_dom"/>
</dbReference>
<evidence type="ECO:0000256" key="16">
    <source>
        <dbReference type="ARBA" id="ARBA00034808"/>
    </source>
</evidence>
<feature type="domain" description="HRDC" evidence="17">
    <location>
        <begin position="525"/>
        <end position="605"/>
    </location>
</feature>
<dbReference type="InterPro" id="IPR036388">
    <property type="entry name" value="WH-like_DNA-bd_sf"/>
</dbReference>
<evidence type="ECO:0000256" key="10">
    <source>
        <dbReference type="ARBA" id="ARBA00022840"/>
    </source>
</evidence>
<dbReference type="InterPro" id="IPR036390">
    <property type="entry name" value="WH_DNA-bd_sf"/>
</dbReference>
<dbReference type="GO" id="GO:0003677">
    <property type="term" value="F:DNA binding"/>
    <property type="evidence" value="ECO:0007669"/>
    <property type="project" value="UniProtKB-KW"/>
</dbReference>
<keyword evidence="6" id="KW-0227">DNA damage</keyword>
<keyword evidence="10" id="KW-0067">ATP-binding</keyword>
<evidence type="ECO:0000313" key="20">
    <source>
        <dbReference type="EMBL" id="CAJ36975.1"/>
    </source>
</evidence>
<dbReference type="PANTHER" id="PTHR13710">
    <property type="entry name" value="DNA HELICASE RECQ FAMILY MEMBER"/>
    <property type="match status" value="1"/>
</dbReference>
<dbReference type="GO" id="GO:0006281">
    <property type="term" value="P:DNA repair"/>
    <property type="evidence" value="ECO:0007669"/>
    <property type="project" value="UniProtKB-KW"/>
</dbReference>
<keyword evidence="8 20" id="KW-0347">Helicase</keyword>
<dbReference type="PROSITE" id="PS51192">
    <property type="entry name" value="HELICASE_ATP_BIND_1"/>
    <property type="match status" value="1"/>
</dbReference>
<dbReference type="PROSITE" id="PS51194">
    <property type="entry name" value="HELICASE_CTER"/>
    <property type="match status" value="1"/>
</dbReference>
<dbReference type="GO" id="GO:0006310">
    <property type="term" value="P:DNA recombination"/>
    <property type="evidence" value="ECO:0007669"/>
    <property type="project" value="UniProtKB-KW"/>
</dbReference>
<dbReference type="PROSITE" id="PS50967">
    <property type="entry name" value="HRDC"/>
    <property type="match status" value="1"/>
</dbReference>
<dbReference type="SUPFAM" id="SSF47819">
    <property type="entry name" value="HRDC-like"/>
    <property type="match status" value="1"/>
</dbReference>
<dbReference type="InterPro" id="IPR018982">
    <property type="entry name" value="RQC_domain"/>
</dbReference>
<dbReference type="InterPro" id="IPR027417">
    <property type="entry name" value="P-loop_NTPase"/>
</dbReference>
<dbReference type="SUPFAM" id="SSF46785">
    <property type="entry name" value="Winged helix' DNA-binding domain"/>
    <property type="match status" value="1"/>
</dbReference>
<evidence type="ECO:0000256" key="5">
    <source>
        <dbReference type="ARBA" id="ARBA00022741"/>
    </source>
</evidence>
<dbReference type="CDD" id="cd17920">
    <property type="entry name" value="DEXHc_RecQ"/>
    <property type="match status" value="1"/>
</dbReference>
<evidence type="ECO:0000256" key="14">
    <source>
        <dbReference type="ARBA" id="ARBA00023235"/>
    </source>
</evidence>
<keyword evidence="12" id="KW-0233">DNA recombination</keyword>
<comment type="cofactor">
    <cofactor evidence="1">
        <name>Mg(2+)</name>
        <dbReference type="ChEBI" id="CHEBI:18420"/>
    </cofactor>
</comment>
<dbReference type="CDD" id="cd18794">
    <property type="entry name" value="SF2_C_RecQ"/>
    <property type="match status" value="1"/>
</dbReference>
<evidence type="ECO:0000313" key="21">
    <source>
        <dbReference type="Proteomes" id="UP000000663"/>
    </source>
</evidence>
<evidence type="ECO:0000256" key="13">
    <source>
        <dbReference type="ARBA" id="ARBA00023204"/>
    </source>
</evidence>
<dbReference type="KEGG" id="rci:RCIX1772"/>
<evidence type="ECO:0000256" key="3">
    <source>
        <dbReference type="ARBA" id="ARBA00005446"/>
    </source>
</evidence>
<dbReference type="InterPro" id="IPR011545">
    <property type="entry name" value="DEAD/DEAH_box_helicase_dom"/>
</dbReference>
<dbReference type="Gene3D" id="3.40.50.300">
    <property type="entry name" value="P-loop containing nucleotide triphosphate hydrolases"/>
    <property type="match status" value="2"/>
</dbReference>
<dbReference type="FunFam" id="3.40.50.300:FF:000296">
    <property type="entry name" value="ATP-dependent DNA helicase RecQ"/>
    <property type="match status" value="1"/>
</dbReference>
<evidence type="ECO:0000259" key="18">
    <source>
        <dbReference type="PROSITE" id="PS51192"/>
    </source>
</evidence>
<evidence type="ECO:0000256" key="4">
    <source>
        <dbReference type="ARBA" id="ARBA00022723"/>
    </source>
</evidence>
<accession>Q0W3R8</accession>
<dbReference type="GO" id="GO:0046872">
    <property type="term" value="F:metal ion binding"/>
    <property type="evidence" value="ECO:0007669"/>
    <property type="project" value="UniProtKB-KW"/>
</dbReference>
<dbReference type="PANTHER" id="PTHR13710:SF105">
    <property type="entry name" value="ATP-DEPENDENT DNA HELICASE Q1"/>
    <property type="match status" value="1"/>
</dbReference>
<comment type="similarity">
    <text evidence="3">Belongs to the helicase family. RecQ subfamily.</text>
</comment>
<dbReference type="InterPro" id="IPR014001">
    <property type="entry name" value="Helicase_ATP-bd"/>
</dbReference>
<dbReference type="Pfam" id="PF09382">
    <property type="entry name" value="RQC"/>
    <property type="match status" value="1"/>
</dbReference>
<dbReference type="Proteomes" id="UP000000663">
    <property type="component" value="Chromosome"/>
</dbReference>
<dbReference type="SUPFAM" id="SSF52540">
    <property type="entry name" value="P-loop containing nucleoside triphosphate hydrolases"/>
    <property type="match status" value="1"/>
</dbReference>
<dbReference type="GO" id="GO:0006260">
    <property type="term" value="P:DNA replication"/>
    <property type="evidence" value="ECO:0007669"/>
    <property type="project" value="InterPro"/>
</dbReference>
<dbReference type="GO" id="GO:0005524">
    <property type="term" value="F:ATP binding"/>
    <property type="evidence" value="ECO:0007669"/>
    <property type="project" value="UniProtKB-KW"/>
</dbReference>
<dbReference type="InterPro" id="IPR001650">
    <property type="entry name" value="Helicase_C-like"/>
</dbReference>
<organism evidence="20 21">
    <name type="scientific">Methanocella arvoryzae (strain DSM 22066 / NBRC 105507 / MRE50)</name>
    <dbReference type="NCBI Taxonomy" id="351160"/>
    <lineage>
        <taxon>Archaea</taxon>
        <taxon>Methanobacteriati</taxon>
        <taxon>Methanobacteriota</taxon>
        <taxon>Stenosarchaea group</taxon>
        <taxon>Methanomicrobia</taxon>
        <taxon>Methanocellales</taxon>
        <taxon>Methanocellaceae</taxon>
        <taxon>Methanocella</taxon>
    </lineage>
</organism>
<evidence type="ECO:0000256" key="11">
    <source>
        <dbReference type="ARBA" id="ARBA00023125"/>
    </source>
</evidence>
<dbReference type="Gene3D" id="1.10.10.10">
    <property type="entry name" value="Winged helix-like DNA-binding domain superfamily/Winged helix DNA-binding domain"/>
    <property type="match status" value="1"/>
</dbReference>
<keyword evidence="11" id="KW-0238">DNA-binding</keyword>
<proteinExistence type="inferred from homology"/>
<dbReference type="GO" id="GO:0009432">
    <property type="term" value="P:SOS response"/>
    <property type="evidence" value="ECO:0007669"/>
    <property type="project" value="InterPro"/>
</dbReference>
<evidence type="ECO:0000256" key="1">
    <source>
        <dbReference type="ARBA" id="ARBA00001946"/>
    </source>
</evidence>
<sequence length="605" mass="67980">MEMAVDKQLLRDTLERYFGYSTFRPFQEEIVTDVLEGRDVLAIIATGGGKSLCYQLPALVSGGLTIVVSPLISLMKDQVDDLLARNISAATLNSSMELWEIRSIEDQLLGGKIKVLYISPERITQDSCLQFLEKLDVKLIAIDEAHCISMWGHQFRPDYRRLSLLKSKFPKVPMIALTASAIPEVREDIASQLKLVSPKKYLGSFNRINLRYEVREKKDATAQILSYIARNRGKSGIVYCLARKTTEELAEKLRRAGIKALPYHADLPDTVRSATQEKFVRDDVEVVCATVAFGMGIDKPDVRYVIHYDMPKNLEAYYQETGRAGRDGEASDCIMFYSPADALKMRGLLEKEYTDYHLSRVAMKKWQAMRDFCETRLCRRKYLLSYFGEEYDDPACDGCDNCLHPKDTIDGRDIANKIVTCVTALGGKFGAGHVADVICGSSNQTIIAYRHNRNPAYNTGKPYTRVQWIGFIKELVRLGYLSVAGDKYPVITTNSRSKEVTFIQELRLTRPTSGGEAAFKPAVQEKYDARLFQQLRSLRKSIADANGWPPYVVFHDTTLREMATTCPKTLAELSKISGVGKAKLEKYGGEFVGVIKGYVEAEGIA</sequence>
<dbReference type="PATRIC" id="fig|351160.9.peg.1300"/>
<dbReference type="Gene3D" id="1.10.150.80">
    <property type="entry name" value="HRDC domain"/>
    <property type="match status" value="1"/>
</dbReference>
<dbReference type="InterPro" id="IPR032284">
    <property type="entry name" value="RecQ_Zn-bd"/>
</dbReference>
<evidence type="ECO:0000259" key="19">
    <source>
        <dbReference type="PROSITE" id="PS51194"/>
    </source>
</evidence>
<dbReference type="EC" id="5.6.2.4" evidence="16"/>
<keyword evidence="4" id="KW-0479">Metal-binding</keyword>
<keyword evidence="7 20" id="KW-0378">Hydrolase</keyword>
<comment type="cofactor">
    <cofactor evidence="2">
        <name>Zn(2+)</name>
        <dbReference type="ChEBI" id="CHEBI:29105"/>
    </cofactor>
</comment>
<dbReference type="STRING" id="351160.RCIX1772"/>
<dbReference type="EMBL" id="AM114193">
    <property type="protein sequence ID" value="CAJ36975.1"/>
    <property type="molecule type" value="Genomic_DNA"/>
</dbReference>
<feature type="domain" description="Helicase ATP-binding" evidence="18">
    <location>
        <begin position="31"/>
        <end position="199"/>
    </location>
</feature>
<keyword evidence="5" id="KW-0547">Nucleotide-binding</keyword>
<dbReference type="eggNOG" id="arCOG00560">
    <property type="taxonomic scope" value="Archaea"/>
</dbReference>
<keyword evidence="9" id="KW-0862">Zinc</keyword>
<keyword evidence="13" id="KW-0234">DNA repair</keyword>
<dbReference type="NCBIfam" id="TIGR01389">
    <property type="entry name" value="recQ"/>
    <property type="match status" value="1"/>
</dbReference>
<dbReference type="SMART" id="SM00490">
    <property type="entry name" value="HELICc"/>
    <property type="match status" value="1"/>
</dbReference>
<dbReference type="InterPro" id="IPR010997">
    <property type="entry name" value="HRDC-like_sf"/>
</dbReference>
<feature type="domain" description="Helicase C-terminal" evidence="19">
    <location>
        <begin position="220"/>
        <end position="367"/>
    </location>
</feature>
<dbReference type="InterPro" id="IPR004589">
    <property type="entry name" value="DNA_helicase_ATP-dep_RecQ"/>
</dbReference>